<dbReference type="Proteomes" id="UP000830768">
    <property type="component" value="Chromosome 11"/>
</dbReference>
<gene>
    <name evidence="1" type="ORF">LCI18_013023</name>
</gene>
<accession>A0ACD3ZLY3</accession>
<protein>
    <submittedName>
        <fullName evidence="1">Uncharacterized protein</fullName>
    </submittedName>
</protein>
<organism evidence="1 2">
    <name type="scientific">Fusarium solani subsp. cucurbitae</name>
    <name type="common">Neocosmosporum cucurbitae</name>
    <dbReference type="NCBI Taxonomy" id="2747967"/>
    <lineage>
        <taxon>Eukaryota</taxon>
        <taxon>Fungi</taxon>
        <taxon>Dikarya</taxon>
        <taxon>Ascomycota</taxon>
        <taxon>Pezizomycotina</taxon>
        <taxon>Sordariomycetes</taxon>
        <taxon>Hypocreomycetidae</taxon>
        <taxon>Hypocreales</taxon>
        <taxon>Nectriaceae</taxon>
        <taxon>Fusarium</taxon>
        <taxon>Fusarium solani species complex</taxon>
    </lineage>
</organism>
<keyword evidence="2" id="KW-1185">Reference proteome</keyword>
<sequence length="554" mass="59373">MAAPIRRLRLRPIQAALRPVLQTLPQSTKMSHQATSRLYSVAAQLGGKSPVIDSNAGYRTSHEPISNPPDTPNFLDNVFVPSVASDWISLKDPATNQPVTRVPESTDEELQKAVDSAERAFPAWKATSLLQRQQIMFRLASLVRENMDRLAASITLEQGKTLADAKGDVLRGLQVVEIACGITTQIPGEVLEPLGVVASICPFNFPAMIPLWSIPIATITGNTVVLKPSEKTPGASMIIAELCRKAGFPDGVINIIHGGKRAVNFIIDSPVIKAISFVGSNQAGEYIYERGSALGKRVQANLGAKNHALILPDANKNLTLNSIAGAAFGAAGQRCMALSALVTLGEAKDWLNGLADRAKNLQVNGGFEPGADLGPLITPESQKRVEDLIASAEAEGATILLDGRGQKPAKYPKGNFVGPTIITNVKPHMKCYTEEIFGPVLVCLSVDSLDEAIKLINNNPYGNGAAVFTRSGAAAAKFQKELEAGQLGINVPIPVPLPMFSFTGNKKSIAGTGSLNFYGKDGLRFYTQWKTVTSLWKSDDIDSMQSLVNMQRLE</sequence>
<evidence type="ECO:0000313" key="1">
    <source>
        <dbReference type="EMBL" id="UPL02089.1"/>
    </source>
</evidence>
<name>A0ACD3ZLY3_FUSSC</name>
<evidence type="ECO:0000313" key="2">
    <source>
        <dbReference type="Proteomes" id="UP000830768"/>
    </source>
</evidence>
<proteinExistence type="predicted"/>
<dbReference type="EMBL" id="CP090039">
    <property type="protein sequence ID" value="UPL02089.1"/>
    <property type="molecule type" value="Genomic_DNA"/>
</dbReference>
<reference evidence="1" key="1">
    <citation type="submission" date="2021-11" db="EMBL/GenBank/DDBJ databases">
        <title>Fusarium solani-melongenae Genome sequencing and assembly.</title>
        <authorList>
            <person name="Xie S."/>
            <person name="Huang L."/>
            <person name="Zhang X."/>
        </authorList>
    </citation>
    <scope>NUCLEOTIDE SEQUENCE</scope>
    <source>
        <strain evidence="1">CRI 24-3</strain>
    </source>
</reference>